<feature type="signal peptide" evidence="1">
    <location>
        <begin position="1"/>
        <end position="23"/>
    </location>
</feature>
<comment type="caution">
    <text evidence="2">The sequence shown here is derived from an EMBL/GenBank/DDBJ whole genome shotgun (WGS) entry which is preliminary data.</text>
</comment>
<feature type="chain" id="PRO_5020458816" evidence="1">
    <location>
        <begin position="24"/>
        <end position="164"/>
    </location>
</feature>
<accession>A0A4R7C6W9</accession>
<name>A0A4R7C6W9_9HYPH</name>
<dbReference type="InterPro" id="IPR022061">
    <property type="entry name" value="DUF3617"/>
</dbReference>
<gene>
    <name evidence="2" type="ORF">EV668_0967</name>
</gene>
<dbReference type="Proteomes" id="UP000295122">
    <property type="component" value="Unassembled WGS sequence"/>
</dbReference>
<proteinExistence type="predicted"/>
<evidence type="ECO:0000256" key="1">
    <source>
        <dbReference type="SAM" id="SignalP"/>
    </source>
</evidence>
<dbReference type="OrthoDB" id="8113882at2"/>
<evidence type="ECO:0000313" key="2">
    <source>
        <dbReference type="EMBL" id="TDR93702.1"/>
    </source>
</evidence>
<sequence length="164" mass="17009">MRFAVVALSVAPLLLAGTLPSAADTLPSRKPGLWEMTITAPGAPASPAIKQCIDEKTDKLAESAAAPGATCSKREIRKVAAGYEIESVCTVQGMTAEGKGTITGDFSSAIKMDMTTSIKMPNMPNPMVQKMVIETKRTGDCAAGQSPGDVIMPNGQVVKMPGAK</sequence>
<keyword evidence="1" id="KW-0732">Signal</keyword>
<dbReference type="EMBL" id="SNZR01000011">
    <property type="protein sequence ID" value="TDR93702.1"/>
    <property type="molecule type" value="Genomic_DNA"/>
</dbReference>
<dbReference type="RefSeq" id="WP_133768676.1">
    <property type="nucleotide sequence ID" value="NZ_SNZR01000011.1"/>
</dbReference>
<organism evidence="2 3">
    <name type="scientific">Enterovirga rhinocerotis</name>
    <dbReference type="NCBI Taxonomy" id="1339210"/>
    <lineage>
        <taxon>Bacteria</taxon>
        <taxon>Pseudomonadati</taxon>
        <taxon>Pseudomonadota</taxon>
        <taxon>Alphaproteobacteria</taxon>
        <taxon>Hyphomicrobiales</taxon>
        <taxon>Methylobacteriaceae</taxon>
        <taxon>Enterovirga</taxon>
    </lineage>
</organism>
<keyword evidence="3" id="KW-1185">Reference proteome</keyword>
<dbReference type="Pfam" id="PF12276">
    <property type="entry name" value="DUF3617"/>
    <property type="match status" value="1"/>
</dbReference>
<reference evidence="2 3" key="1">
    <citation type="submission" date="2019-03" db="EMBL/GenBank/DDBJ databases">
        <title>Genomic Encyclopedia of Type Strains, Phase IV (KMG-IV): sequencing the most valuable type-strain genomes for metagenomic binning, comparative biology and taxonomic classification.</title>
        <authorList>
            <person name="Goeker M."/>
        </authorList>
    </citation>
    <scope>NUCLEOTIDE SEQUENCE [LARGE SCALE GENOMIC DNA]</scope>
    <source>
        <strain evidence="2 3">DSM 25903</strain>
    </source>
</reference>
<evidence type="ECO:0000313" key="3">
    <source>
        <dbReference type="Proteomes" id="UP000295122"/>
    </source>
</evidence>
<protein>
    <submittedName>
        <fullName evidence="2">Uncharacterized protein DUF3617</fullName>
    </submittedName>
</protein>
<dbReference type="AlphaFoldDB" id="A0A4R7C6W9"/>